<organism evidence="2 3">
    <name type="scientific">Micavibrio aeruginosavorus</name>
    <dbReference type="NCBI Taxonomy" id="349221"/>
    <lineage>
        <taxon>Bacteria</taxon>
        <taxon>Pseudomonadati</taxon>
        <taxon>Bdellovibrionota</taxon>
        <taxon>Bdellovibrionia</taxon>
        <taxon>Bdellovibrionales</taxon>
        <taxon>Pseudobdellovibrionaceae</taxon>
        <taxon>Micavibrio</taxon>
    </lineage>
</organism>
<sequence length="109" mass="12035">MTNSISKEVANMKSKADISPIREDLETLKEDAKVLRDDARTLGRDLKTEGRKQLSRAEEIAMEKLEIARERGRDGIAELGNFVQANPVQSLAVAFVGGMLASLFFGRRG</sequence>
<feature type="coiled-coil region" evidence="1">
    <location>
        <begin position="25"/>
        <end position="71"/>
    </location>
</feature>
<dbReference type="EMBL" id="QFQB01000080">
    <property type="protein sequence ID" value="PZQ44730.1"/>
    <property type="molecule type" value="Genomic_DNA"/>
</dbReference>
<name>A0A2W5Q079_9BACT</name>
<dbReference type="Proteomes" id="UP000249417">
    <property type="component" value="Unassembled WGS sequence"/>
</dbReference>
<proteinExistence type="predicted"/>
<accession>A0A2W5Q079</accession>
<gene>
    <name evidence="2" type="ORF">DI551_09500</name>
</gene>
<keyword evidence="1" id="KW-0175">Coiled coil</keyword>
<evidence type="ECO:0000313" key="2">
    <source>
        <dbReference type="EMBL" id="PZQ44730.1"/>
    </source>
</evidence>
<comment type="caution">
    <text evidence="2">The sequence shown here is derived from an EMBL/GenBank/DDBJ whole genome shotgun (WGS) entry which is preliminary data.</text>
</comment>
<evidence type="ECO:0000256" key="1">
    <source>
        <dbReference type="SAM" id="Coils"/>
    </source>
</evidence>
<evidence type="ECO:0008006" key="4">
    <source>
        <dbReference type="Google" id="ProtNLM"/>
    </source>
</evidence>
<evidence type="ECO:0000313" key="3">
    <source>
        <dbReference type="Proteomes" id="UP000249417"/>
    </source>
</evidence>
<reference evidence="2 3" key="1">
    <citation type="submission" date="2017-08" db="EMBL/GenBank/DDBJ databases">
        <title>Infants hospitalized years apart are colonized by the same room-sourced microbial strains.</title>
        <authorList>
            <person name="Brooks B."/>
            <person name="Olm M.R."/>
            <person name="Firek B.A."/>
            <person name="Baker R."/>
            <person name="Thomas B.C."/>
            <person name="Morowitz M.J."/>
            <person name="Banfield J.F."/>
        </authorList>
    </citation>
    <scope>NUCLEOTIDE SEQUENCE [LARGE SCALE GENOMIC DNA]</scope>
    <source>
        <strain evidence="2">S2_005_002_R2_29</strain>
    </source>
</reference>
<protein>
    <recommendedName>
        <fullName evidence="4">DUF883 domain-containing protein</fullName>
    </recommendedName>
</protein>
<dbReference type="AlphaFoldDB" id="A0A2W5Q079"/>